<protein>
    <submittedName>
        <fullName evidence="1">Uncharacterized protein</fullName>
    </submittedName>
</protein>
<keyword evidence="2" id="KW-1185">Reference proteome</keyword>
<accession>A0ACC0LP26</accession>
<comment type="caution">
    <text evidence="1">The sequence shown here is derived from an EMBL/GenBank/DDBJ whole genome shotgun (WGS) entry which is preliminary data.</text>
</comment>
<dbReference type="Proteomes" id="UP001062846">
    <property type="component" value="Chromosome 11"/>
</dbReference>
<gene>
    <name evidence="1" type="ORF">RHMOL_Rhmol11G0067500</name>
</gene>
<sequence>MPNYLSYLNAHIVPLSNQVYCLGGLTEVNHDHNGKKRRRQEQSPWTMSYDPRLEAWECLLDPLRLPKGGLVDGIFSTSAMVGIGSTSSTAPRPCIVVGLPQQGLIQFYYVDTGEWVEEEFRCCRFFHPKDLCGKPMAVGNSLYWYVVGTNLLGGYDLLTKTWYVGHIAIHDDWDYVKDDNGYKDPPPRR</sequence>
<dbReference type="EMBL" id="CM046398">
    <property type="protein sequence ID" value="KAI8530538.1"/>
    <property type="molecule type" value="Genomic_DNA"/>
</dbReference>
<organism evidence="1 2">
    <name type="scientific">Rhododendron molle</name>
    <name type="common">Chinese azalea</name>
    <name type="synonym">Azalea mollis</name>
    <dbReference type="NCBI Taxonomy" id="49168"/>
    <lineage>
        <taxon>Eukaryota</taxon>
        <taxon>Viridiplantae</taxon>
        <taxon>Streptophyta</taxon>
        <taxon>Embryophyta</taxon>
        <taxon>Tracheophyta</taxon>
        <taxon>Spermatophyta</taxon>
        <taxon>Magnoliopsida</taxon>
        <taxon>eudicotyledons</taxon>
        <taxon>Gunneridae</taxon>
        <taxon>Pentapetalae</taxon>
        <taxon>asterids</taxon>
        <taxon>Ericales</taxon>
        <taxon>Ericaceae</taxon>
        <taxon>Ericoideae</taxon>
        <taxon>Rhodoreae</taxon>
        <taxon>Rhododendron</taxon>
    </lineage>
</organism>
<name>A0ACC0LP26_RHOML</name>
<proteinExistence type="predicted"/>
<evidence type="ECO:0000313" key="2">
    <source>
        <dbReference type="Proteomes" id="UP001062846"/>
    </source>
</evidence>
<reference evidence="1" key="1">
    <citation type="submission" date="2022-02" db="EMBL/GenBank/DDBJ databases">
        <title>Plant Genome Project.</title>
        <authorList>
            <person name="Zhang R.-G."/>
        </authorList>
    </citation>
    <scope>NUCLEOTIDE SEQUENCE</scope>
    <source>
        <strain evidence="1">AT1</strain>
    </source>
</reference>
<evidence type="ECO:0000313" key="1">
    <source>
        <dbReference type="EMBL" id="KAI8530538.1"/>
    </source>
</evidence>